<dbReference type="EMBL" id="LGST01000031">
    <property type="protein sequence ID" value="KND98651.1"/>
    <property type="molecule type" value="Genomic_DNA"/>
</dbReference>
<comment type="caution">
    <text evidence="1">The sequence shown here is derived from an EMBL/GenBank/DDBJ whole genome shotgun (WGS) entry which is preliminary data.</text>
</comment>
<accession>A0A0L0NWU0</accession>
<dbReference type="VEuPathDB" id="FungiDB:QG37_04551"/>
<reference evidence="2" key="1">
    <citation type="journal article" date="2015" name="BMC Genomics">
        <title>Draft genome of a commonly misdiagnosed multidrug resistant pathogen Candida auris.</title>
        <authorList>
            <person name="Chatterjee S."/>
            <person name="Alampalli S.V."/>
            <person name="Nageshan R.K."/>
            <person name="Chettiar S.T."/>
            <person name="Joshi S."/>
            <person name="Tatu U.S."/>
        </authorList>
    </citation>
    <scope>NUCLEOTIDE SEQUENCE [LARGE SCALE GENOMIC DNA]</scope>
    <source>
        <strain evidence="2">6684</strain>
    </source>
</reference>
<protein>
    <submittedName>
        <fullName evidence="1">Uncharacterized protein</fullName>
    </submittedName>
</protein>
<evidence type="ECO:0000313" key="1">
    <source>
        <dbReference type="EMBL" id="KND98651.1"/>
    </source>
</evidence>
<name>A0A0L0NWU0_CANAR</name>
<evidence type="ECO:0000313" key="2">
    <source>
        <dbReference type="Proteomes" id="UP000037122"/>
    </source>
</evidence>
<dbReference type="AlphaFoldDB" id="A0A0L0NWU0"/>
<proteinExistence type="predicted"/>
<dbReference type="Proteomes" id="UP000037122">
    <property type="component" value="Unassembled WGS sequence"/>
</dbReference>
<gene>
    <name evidence="1" type="ORF">QG37_04551</name>
</gene>
<sequence length="44" mass="4782">MSCANSLGFQFGKSIREALIVESGREAFNMSLDGMFSPLGKKEP</sequence>
<organism evidence="1 2">
    <name type="scientific">Candidozyma auris</name>
    <name type="common">Yeast</name>
    <name type="synonym">Candida auris</name>
    <dbReference type="NCBI Taxonomy" id="498019"/>
    <lineage>
        <taxon>Eukaryota</taxon>
        <taxon>Fungi</taxon>
        <taxon>Dikarya</taxon>
        <taxon>Ascomycota</taxon>
        <taxon>Saccharomycotina</taxon>
        <taxon>Pichiomycetes</taxon>
        <taxon>Metschnikowiaceae</taxon>
        <taxon>Candidozyma</taxon>
    </lineage>
</organism>